<dbReference type="EMBL" id="CP001087">
    <property type="protein sequence ID" value="ACN15682.1"/>
    <property type="molecule type" value="Genomic_DNA"/>
</dbReference>
<evidence type="ECO:0000256" key="1">
    <source>
        <dbReference type="SAM" id="MobiDB-lite"/>
    </source>
</evidence>
<feature type="region of interest" description="Disordered" evidence="1">
    <location>
        <begin position="1"/>
        <end position="27"/>
    </location>
</feature>
<reference evidence="2 3" key="1">
    <citation type="journal article" date="2009" name="Environ. Microbiol.">
        <title>Genome sequence of Desulfobacterium autotrophicum HRM2, a marine sulfate reducer oxidizing organic carbon completely to carbon dioxide.</title>
        <authorList>
            <person name="Strittmatter A.W."/>
            <person name="Liesegang H."/>
            <person name="Rabus R."/>
            <person name="Decker I."/>
            <person name="Amann J."/>
            <person name="Andres S."/>
            <person name="Henne A."/>
            <person name="Fricke W.F."/>
            <person name="Martinez-Arias R."/>
            <person name="Bartels D."/>
            <person name="Goesmann A."/>
            <person name="Krause L."/>
            <person name="Puehler A."/>
            <person name="Klenk H.P."/>
            <person name="Richter M."/>
            <person name="Schuler M."/>
            <person name="Gloeckner F.O."/>
            <person name="Meyerdierks A."/>
            <person name="Gottschalk G."/>
            <person name="Amann R."/>
        </authorList>
    </citation>
    <scope>NUCLEOTIDE SEQUENCE [LARGE SCALE GENOMIC DNA]</scope>
    <source>
        <strain evidence="3">ATCC 43914 / DSM 3382 / HRM2</strain>
    </source>
</reference>
<name>C0QH33_DESAH</name>
<dbReference type="Proteomes" id="UP000000442">
    <property type="component" value="Chromosome"/>
</dbReference>
<feature type="compositionally biased region" description="Basic and acidic residues" evidence="1">
    <location>
        <begin position="16"/>
        <end position="27"/>
    </location>
</feature>
<dbReference type="KEGG" id="dat:HRM2_25880"/>
<keyword evidence="3" id="KW-1185">Reference proteome</keyword>
<protein>
    <submittedName>
        <fullName evidence="2">Uncharacterized protein</fullName>
    </submittedName>
</protein>
<proteinExistence type="predicted"/>
<gene>
    <name evidence="2" type="ordered locus">HRM2_25880</name>
</gene>
<evidence type="ECO:0000313" key="3">
    <source>
        <dbReference type="Proteomes" id="UP000000442"/>
    </source>
</evidence>
<dbReference type="HOGENOM" id="CLU_3024645_0_0_7"/>
<dbReference type="RefSeq" id="WP_015904446.1">
    <property type="nucleotide sequence ID" value="NC_012108.1"/>
</dbReference>
<dbReference type="STRING" id="177437.HRM2_25880"/>
<organism evidence="2 3">
    <name type="scientific">Desulforapulum autotrophicum (strain ATCC 43914 / DSM 3382 / VKM B-1955 / HRM2)</name>
    <name type="common">Desulfobacterium autotrophicum</name>
    <dbReference type="NCBI Taxonomy" id="177437"/>
    <lineage>
        <taxon>Bacteria</taxon>
        <taxon>Pseudomonadati</taxon>
        <taxon>Thermodesulfobacteriota</taxon>
        <taxon>Desulfobacteria</taxon>
        <taxon>Desulfobacterales</taxon>
        <taxon>Desulfobacteraceae</taxon>
        <taxon>Desulforapulum</taxon>
    </lineage>
</organism>
<dbReference type="AlphaFoldDB" id="C0QH33"/>
<sequence length="55" mass="6528">MKTKKVSTLKKGSTPAEKRETERRQEAAKGYTYITTVGWICRRERARRKNDSFMF</sequence>
<accession>C0QH33</accession>
<evidence type="ECO:0000313" key="2">
    <source>
        <dbReference type="EMBL" id="ACN15682.1"/>
    </source>
</evidence>